<dbReference type="InterPro" id="IPR023753">
    <property type="entry name" value="FAD/NAD-binding_dom"/>
</dbReference>
<feature type="domain" description="FAD/NAD(P)-binding" evidence="4">
    <location>
        <begin position="4"/>
        <end position="140"/>
    </location>
</feature>
<evidence type="ECO:0000256" key="2">
    <source>
        <dbReference type="ARBA" id="ARBA00023002"/>
    </source>
</evidence>
<comment type="caution">
    <text evidence="5">The sequence shown here is derived from an EMBL/GenBank/DDBJ whole genome shotgun (WGS) entry which is preliminary data.</text>
</comment>
<evidence type="ECO:0000313" key="5">
    <source>
        <dbReference type="EMBL" id="MBP2325505.1"/>
    </source>
</evidence>
<dbReference type="RefSeq" id="WP_209642697.1">
    <property type="nucleotide sequence ID" value="NZ_JAGINW010000001.1"/>
</dbReference>
<dbReference type="Pfam" id="PF07992">
    <property type="entry name" value="Pyr_redox_2"/>
    <property type="match status" value="1"/>
</dbReference>
<sequence length="306" mass="32289">MNSYDVVVIGAGAAGLNAALVLTRARRSVAIVDAGAPRNAAAANLHGFLSRDGMPPLELLAAGRREVAGYGGTFISSTVTGISPGFVVALADGTHLKARRILVATGLRDVLPPIPGMQELWGTDVVVCPYCHGYEVADRPIGVMGPPEKALLVRQWSSDVVYFAPTSDFPELAARDIRIVEGTVARLVIEDSRLRAVEMTDGRRIAREALFAMPTFEPRDSFLESLGYAAAETSPFGQTNIPGLWVAGNVSNPMATLIQAAAEGVAAAAAINSDLVRADTDAAVARGFSHEIERQVSDLRPKSVLS</sequence>
<evidence type="ECO:0000256" key="1">
    <source>
        <dbReference type="ARBA" id="ARBA00022630"/>
    </source>
</evidence>
<dbReference type="EMBL" id="JAGINW010000001">
    <property type="protein sequence ID" value="MBP2325505.1"/>
    <property type="molecule type" value="Genomic_DNA"/>
</dbReference>
<organism evidence="5 6">
    <name type="scientific">Kibdelosporangium banguiense</name>
    <dbReference type="NCBI Taxonomy" id="1365924"/>
    <lineage>
        <taxon>Bacteria</taxon>
        <taxon>Bacillati</taxon>
        <taxon>Actinomycetota</taxon>
        <taxon>Actinomycetes</taxon>
        <taxon>Pseudonocardiales</taxon>
        <taxon>Pseudonocardiaceae</taxon>
        <taxon>Kibdelosporangium</taxon>
    </lineage>
</organism>
<proteinExistence type="predicted"/>
<accession>A0ABS4TNG3</accession>
<keyword evidence="2" id="KW-0560">Oxidoreductase</keyword>
<dbReference type="PANTHER" id="PTHR48105">
    <property type="entry name" value="THIOREDOXIN REDUCTASE 1-RELATED-RELATED"/>
    <property type="match status" value="1"/>
</dbReference>
<dbReference type="PRINTS" id="PR00469">
    <property type="entry name" value="PNDRDTASEII"/>
</dbReference>
<dbReference type="Proteomes" id="UP001519332">
    <property type="component" value="Unassembled WGS sequence"/>
</dbReference>
<evidence type="ECO:0000313" key="6">
    <source>
        <dbReference type="Proteomes" id="UP001519332"/>
    </source>
</evidence>
<name>A0ABS4TNG3_9PSEU</name>
<keyword evidence="6" id="KW-1185">Reference proteome</keyword>
<dbReference type="PRINTS" id="PR00368">
    <property type="entry name" value="FADPNR"/>
</dbReference>
<evidence type="ECO:0000256" key="3">
    <source>
        <dbReference type="ARBA" id="ARBA00048132"/>
    </source>
</evidence>
<gene>
    <name evidence="5" type="ORF">JOF56_005890</name>
</gene>
<dbReference type="SUPFAM" id="SSF51905">
    <property type="entry name" value="FAD/NAD(P)-binding domain"/>
    <property type="match status" value="1"/>
</dbReference>
<reference evidence="5 6" key="1">
    <citation type="submission" date="2021-03" db="EMBL/GenBank/DDBJ databases">
        <title>Sequencing the genomes of 1000 actinobacteria strains.</title>
        <authorList>
            <person name="Klenk H.-P."/>
        </authorList>
    </citation>
    <scope>NUCLEOTIDE SEQUENCE [LARGE SCALE GENOMIC DNA]</scope>
    <source>
        <strain evidence="5 6">DSM 46670</strain>
    </source>
</reference>
<dbReference type="Gene3D" id="3.50.50.60">
    <property type="entry name" value="FAD/NAD(P)-binding domain"/>
    <property type="match status" value="2"/>
</dbReference>
<dbReference type="InterPro" id="IPR036188">
    <property type="entry name" value="FAD/NAD-bd_sf"/>
</dbReference>
<evidence type="ECO:0000259" key="4">
    <source>
        <dbReference type="Pfam" id="PF07992"/>
    </source>
</evidence>
<comment type="catalytic activity">
    <reaction evidence="3">
        <text>[thioredoxin]-dithiol + NADP(+) = [thioredoxin]-disulfide + NADPH + H(+)</text>
        <dbReference type="Rhea" id="RHEA:20345"/>
        <dbReference type="Rhea" id="RHEA-COMP:10698"/>
        <dbReference type="Rhea" id="RHEA-COMP:10700"/>
        <dbReference type="ChEBI" id="CHEBI:15378"/>
        <dbReference type="ChEBI" id="CHEBI:29950"/>
        <dbReference type="ChEBI" id="CHEBI:50058"/>
        <dbReference type="ChEBI" id="CHEBI:57783"/>
        <dbReference type="ChEBI" id="CHEBI:58349"/>
        <dbReference type="EC" id="1.8.1.9"/>
    </reaction>
</comment>
<protein>
    <submittedName>
        <fullName evidence="5">Thioredoxin reductase</fullName>
    </submittedName>
</protein>
<dbReference type="InterPro" id="IPR050097">
    <property type="entry name" value="Ferredoxin-NADP_redctase_2"/>
</dbReference>
<keyword evidence="1" id="KW-0285">Flavoprotein</keyword>